<dbReference type="GO" id="GO:0008821">
    <property type="term" value="F:crossover junction DNA endonuclease activity"/>
    <property type="evidence" value="ECO:0007669"/>
    <property type="project" value="InterPro"/>
</dbReference>
<keyword evidence="1" id="KW-0472">Membrane</keyword>
<sequence length="542" mass="61020">MEERGTQHKQEEEEEEIVCLDASFFVDDNYQLTNFTFGSQDIQLFCLHSASTDFDLTGQLVWPGAMLLNDYLSKNVKMLQGCTVIELGSGVGITGILCSRFCHKVVMTDHNEEVLKILKKNIELHSCPENVNSISHELVAEKLEWGNTGQINEILQKHPGGFDFVLGADIYILYQSSIPMLFDSVKQLLLAREGRKCTFILAYVSRAKTMDSMIIIEASKLRMKMKEVTGTRCIVGNLEGVVFEKLSTLYQNNSIKNLVYLFEQEEKTRKTVEMDKKLSTLYQNNSIKNLVYLFEQEEKTRKTVEMDKNLSDPPIVVPEKKRRVKVSDTQFKENWLASLSYPFPEKTPLLNSEHDPTQQNDGFKWVLGIDPDVSGAVALLKTNGSVCSAQVFDSPHVKILVGQKNRTRRRLDAKSVVQLVRSFDAPIGTTAYIEQSLPFPQDGKQGWWSGGFGYGLWIGILVASGFSVIPVPSFTWKAKFELSGSMTSKDDSRRLASTLFPSLTSMLSRKKDHGRAEALLIAAYGQDQSKSLESSCCDKFET</sequence>
<dbReference type="SUPFAM" id="SSF53335">
    <property type="entry name" value="S-adenosyl-L-methionine-dependent methyltransferases"/>
    <property type="match status" value="1"/>
</dbReference>
<keyword evidence="3" id="KW-1185">Reference proteome</keyword>
<name>A0A4D6M354_VIGUN</name>
<dbReference type="Proteomes" id="UP000501690">
    <property type="component" value="Linkage Group LG6"/>
</dbReference>
<dbReference type="CDD" id="cd02440">
    <property type="entry name" value="AdoMet_MTases"/>
    <property type="match status" value="1"/>
</dbReference>
<dbReference type="CDD" id="cd22992">
    <property type="entry name" value="MOC1"/>
    <property type="match status" value="1"/>
</dbReference>
<evidence type="ECO:0000313" key="3">
    <source>
        <dbReference type="Proteomes" id="UP000501690"/>
    </source>
</evidence>
<proteinExistence type="predicted"/>
<evidence type="ECO:0000313" key="2">
    <source>
        <dbReference type="EMBL" id="QCD95565.1"/>
    </source>
</evidence>
<reference evidence="2 3" key="1">
    <citation type="submission" date="2019-04" db="EMBL/GenBank/DDBJ databases">
        <title>An improved genome assembly and genetic linkage map for asparagus bean, Vigna unguiculata ssp. sesquipedialis.</title>
        <authorList>
            <person name="Xia Q."/>
            <person name="Zhang R."/>
            <person name="Dong Y."/>
        </authorList>
    </citation>
    <scope>NUCLEOTIDE SEQUENCE [LARGE SCALE GENOMIC DNA]</scope>
    <source>
        <tissue evidence="2">Leaf</tissue>
    </source>
</reference>
<dbReference type="InterPro" id="IPR045290">
    <property type="entry name" value="MOC1-like"/>
</dbReference>
<dbReference type="Gene3D" id="3.40.50.150">
    <property type="entry name" value="Vaccinia Virus protein VP39"/>
    <property type="match status" value="1"/>
</dbReference>
<gene>
    <name evidence="2" type="ORF">DEO72_LG6g259</name>
</gene>
<keyword evidence="1" id="KW-0812">Transmembrane</keyword>
<protein>
    <submittedName>
        <fullName evidence="2">Crossover junction endodeoxyribonuclease RuvC</fullName>
    </submittedName>
</protein>
<evidence type="ECO:0000256" key="1">
    <source>
        <dbReference type="SAM" id="Phobius"/>
    </source>
</evidence>
<dbReference type="PANTHER" id="PTHR36015:SF6">
    <property type="entry name" value="HOLLIDAY JUNCTION RESOLVASE MOC1, CHLOROPLASTIC-RELATED"/>
    <property type="match status" value="1"/>
</dbReference>
<dbReference type="Pfam" id="PF10294">
    <property type="entry name" value="Methyltransf_16"/>
    <property type="match status" value="1"/>
</dbReference>
<dbReference type="InterPro" id="IPR019410">
    <property type="entry name" value="Methyltransf_16"/>
</dbReference>
<dbReference type="AlphaFoldDB" id="A0A4D6M354"/>
<dbReference type="PANTHER" id="PTHR36015">
    <property type="entry name" value="HOLLIDAY JUNCTION RESOLVASE MOC1, CHLOROPLASTIC-RELATED"/>
    <property type="match status" value="1"/>
</dbReference>
<keyword evidence="1" id="KW-1133">Transmembrane helix</keyword>
<accession>A0A4D6M354</accession>
<dbReference type="EMBL" id="CP039350">
    <property type="protein sequence ID" value="QCD95565.1"/>
    <property type="molecule type" value="Genomic_DNA"/>
</dbReference>
<feature type="transmembrane region" description="Helical" evidence="1">
    <location>
        <begin position="447"/>
        <end position="469"/>
    </location>
</feature>
<dbReference type="InterPro" id="IPR029063">
    <property type="entry name" value="SAM-dependent_MTases_sf"/>
</dbReference>
<organism evidence="2 3">
    <name type="scientific">Vigna unguiculata</name>
    <name type="common">Cowpea</name>
    <dbReference type="NCBI Taxonomy" id="3917"/>
    <lineage>
        <taxon>Eukaryota</taxon>
        <taxon>Viridiplantae</taxon>
        <taxon>Streptophyta</taxon>
        <taxon>Embryophyta</taxon>
        <taxon>Tracheophyta</taxon>
        <taxon>Spermatophyta</taxon>
        <taxon>Magnoliopsida</taxon>
        <taxon>eudicotyledons</taxon>
        <taxon>Gunneridae</taxon>
        <taxon>Pentapetalae</taxon>
        <taxon>rosids</taxon>
        <taxon>fabids</taxon>
        <taxon>Fabales</taxon>
        <taxon>Fabaceae</taxon>
        <taxon>Papilionoideae</taxon>
        <taxon>50 kb inversion clade</taxon>
        <taxon>NPAAA clade</taxon>
        <taxon>indigoferoid/millettioid clade</taxon>
        <taxon>Phaseoleae</taxon>
        <taxon>Vigna</taxon>
    </lineage>
</organism>